<dbReference type="OrthoDB" id="279010at2"/>
<dbReference type="EMBL" id="FNVA01000008">
    <property type="protein sequence ID" value="SEG67624.1"/>
    <property type="molecule type" value="Genomic_DNA"/>
</dbReference>
<dbReference type="RefSeq" id="WP_103935078.1">
    <property type="nucleotide sequence ID" value="NZ_FNVA01000008.1"/>
</dbReference>
<sequence>MPIPKLSKLEMQIMDALWTKGECSVREIHEEFPEKGRPAYTTVQTMVNRLEAKGAVERAKKIGNSLIFRATLSRTAAHRRLVDEFFSFFDGRVQPVIAHLIQSGKMTGEDIKEAQKLLKEHTEKREPR</sequence>
<evidence type="ECO:0000256" key="3">
    <source>
        <dbReference type="ARBA" id="ARBA00023125"/>
    </source>
</evidence>
<dbReference type="Proteomes" id="UP000236728">
    <property type="component" value="Unassembled WGS sequence"/>
</dbReference>
<dbReference type="GO" id="GO:0045892">
    <property type="term" value="P:negative regulation of DNA-templated transcription"/>
    <property type="evidence" value="ECO:0007669"/>
    <property type="project" value="InterPro"/>
</dbReference>
<evidence type="ECO:0000256" key="1">
    <source>
        <dbReference type="ARBA" id="ARBA00011046"/>
    </source>
</evidence>
<keyword evidence="2" id="KW-0805">Transcription regulation</keyword>
<dbReference type="PIRSF" id="PIRSF019455">
    <property type="entry name" value="CopR_AtkY"/>
    <property type="match status" value="1"/>
</dbReference>
<keyword evidence="4" id="KW-0804">Transcription</keyword>
<organism evidence="5 6">
    <name type="scientific">Bryocella elongata</name>
    <dbReference type="NCBI Taxonomy" id="863522"/>
    <lineage>
        <taxon>Bacteria</taxon>
        <taxon>Pseudomonadati</taxon>
        <taxon>Acidobacteriota</taxon>
        <taxon>Terriglobia</taxon>
        <taxon>Terriglobales</taxon>
        <taxon>Acidobacteriaceae</taxon>
        <taxon>Bryocella</taxon>
    </lineage>
</organism>
<dbReference type="Gene3D" id="1.10.4040.10">
    <property type="entry name" value="Penicillinase repressor domain"/>
    <property type="match status" value="1"/>
</dbReference>
<reference evidence="5 6" key="1">
    <citation type="submission" date="2016-10" db="EMBL/GenBank/DDBJ databases">
        <authorList>
            <person name="de Groot N.N."/>
        </authorList>
    </citation>
    <scope>NUCLEOTIDE SEQUENCE [LARGE SCALE GENOMIC DNA]</scope>
    <source>
        <strain evidence="5 6">DSM 22489</strain>
    </source>
</reference>
<gene>
    <name evidence="5" type="ORF">SAMN05421819_4247</name>
</gene>
<name>A0A1H6C3T2_9BACT</name>
<evidence type="ECO:0000256" key="4">
    <source>
        <dbReference type="ARBA" id="ARBA00023163"/>
    </source>
</evidence>
<dbReference type="SUPFAM" id="SSF46785">
    <property type="entry name" value="Winged helix' DNA-binding domain"/>
    <property type="match status" value="1"/>
</dbReference>
<dbReference type="AlphaFoldDB" id="A0A1H6C3T2"/>
<keyword evidence="6" id="KW-1185">Reference proteome</keyword>
<dbReference type="InterPro" id="IPR005650">
    <property type="entry name" value="BlaI_family"/>
</dbReference>
<evidence type="ECO:0000313" key="5">
    <source>
        <dbReference type="EMBL" id="SEG67624.1"/>
    </source>
</evidence>
<dbReference type="GO" id="GO:0003677">
    <property type="term" value="F:DNA binding"/>
    <property type="evidence" value="ECO:0007669"/>
    <property type="project" value="UniProtKB-KW"/>
</dbReference>
<evidence type="ECO:0000256" key="2">
    <source>
        <dbReference type="ARBA" id="ARBA00023015"/>
    </source>
</evidence>
<dbReference type="Pfam" id="PF03965">
    <property type="entry name" value="Penicillinase_R"/>
    <property type="match status" value="1"/>
</dbReference>
<dbReference type="Gene3D" id="1.10.10.10">
    <property type="entry name" value="Winged helix-like DNA-binding domain superfamily/Winged helix DNA-binding domain"/>
    <property type="match status" value="1"/>
</dbReference>
<dbReference type="InterPro" id="IPR036390">
    <property type="entry name" value="WH_DNA-bd_sf"/>
</dbReference>
<evidence type="ECO:0000313" key="6">
    <source>
        <dbReference type="Proteomes" id="UP000236728"/>
    </source>
</evidence>
<comment type="similarity">
    <text evidence="1">Belongs to the BlaI transcriptional regulatory family.</text>
</comment>
<protein>
    <submittedName>
        <fullName evidence="5">Predicted transcriptional regulator</fullName>
    </submittedName>
</protein>
<accession>A0A1H6C3T2</accession>
<keyword evidence="3" id="KW-0238">DNA-binding</keyword>
<proteinExistence type="inferred from homology"/>
<dbReference type="InterPro" id="IPR036388">
    <property type="entry name" value="WH-like_DNA-bd_sf"/>
</dbReference>